<dbReference type="GO" id="GO:0035597">
    <property type="term" value="F:tRNA-2-methylthio-N(6)-dimethylallyladenosine(37) synthase activity"/>
    <property type="evidence" value="ECO:0007669"/>
    <property type="project" value="TreeGrafter"/>
</dbReference>
<evidence type="ECO:0000256" key="4">
    <source>
        <dbReference type="ARBA" id="ARBA00022723"/>
    </source>
</evidence>
<dbReference type="GO" id="GO:0046872">
    <property type="term" value="F:metal ion binding"/>
    <property type="evidence" value="ECO:0007669"/>
    <property type="project" value="UniProtKB-KW"/>
</dbReference>
<keyword evidence="2" id="KW-0004">4Fe-4S</keyword>
<dbReference type="GO" id="GO:0051539">
    <property type="term" value="F:4 iron, 4 sulfur cluster binding"/>
    <property type="evidence" value="ECO:0007669"/>
    <property type="project" value="UniProtKB-KW"/>
</dbReference>
<dbReference type="FunFam" id="3.40.50.12160:FF:000003">
    <property type="entry name" value="CDK5 regulatory subunit-associated protein 1"/>
    <property type="match status" value="1"/>
</dbReference>
<accession>D9PH96</accession>
<evidence type="ECO:0000256" key="2">
    <source>
        <dbReference type="ARBA" id="ARBA00022485"/>
    </source>
</evidence>
<dbReference type="SFLD" id="SFLDS00029">
    <property type="entry name" value="Radical_SAM"/>
    <property type="match status" value="1"/>
</dbReference>
<dbReference type="PROSITE" id="PS01278">
    <property type="entry name" value="MTTASE_RADICAL"/>
    <property type="match status" value="1"/>
</dbReference>
<name>D9PH96_9ZZZZ</name>
<dbReference type="InterPro" id="IPR038135">
    <property type="entry name" value="Methylthiotransferase_N_sf"/>
</dbReference>
<dbReference type="AlphaFoldDB" id="D9PH96"/>
<keyword evidence="9" id="KW-0808">Transferase</keyword>
<keyword evidence="4" id="KW-0479">Metal-binding</keyword>
<dbReference type="NCBIfam" id="TIGR01574">
    <property type="entry name" value="miaB-methiolase"/>
    <property type="match status" value="1"/>
</dbReference>
<dbReference type="PROSITE" id="PS51449">
    <property type="entry name" value="MTTASE_N"/>
    <property type="match status" value="1"/>
</dbReference>
<proteinExistence type="predicted"/>
<feature type="domain" description="Radical SAM core" evidence="8">
    <location>
        <begin position="142"/>
        <end position="370"/>
    </location>
</feature>
<evidence type="ECO:0000256" key="3">
    <source>
        <dbReference type="ARBA" id="ARBA00022691"/>
    </source>
</evidence>
<keyword evidence="6" id="KW-0411">Iron-sulfur</keyword>
<reference evidence="9" key="2">
    <citation type="journal article" date="2011" name="Microb. Ecol.">
        <title>Taxonomic and Functional Metagenomic Profiling of the Microbial Community in the Anoxic Sediment of a Sub-saline Shallow Lake (Laguna de Carrizo, Central Spain).</title>
        <authorList>
            <person name="Ferrer M."/>
            <person name="Guazzaroni M.E."/>
            <person name="Richter M."/>
            <person name="Garcia-Salamanca A."/>
            <person name="Yarza P."/>
            <person name="Suarez-Suarez A."/>
            <person name="Solano J."/>
            <person name="Alcaide M."/>
            <person name="van Dillewijn P."/>
            <person name="Molina-Henares M.A."/>
            <person name="Lopez-Cortes N."/>
            <person name="Al-Ramahi Y."/>
            <person name="Guerrero C."/>
            <person name="Acosta A."/>
            <person name="de Eugenio L.I."/>
            <person name="Martinez V."/>
            <person name="Marques S."/>
            <person name="Rojo F."/>
            <person name="Santero E."/>
            <person name="Genilloud O."/>
            <person name="Perez-Perez J."/>
            <person name="Rossello-Mora R."/>
            <person name="Ramos J.L."/>
        </authorList>
    </citation>
    <scope>NUCLEOTIDE SEQUENCE</scope>
</reference>
<dbReference type="SUPFAM" id="SSF102114">
    <property type="entry name" value="Radical SAM enzymes"/>
    <property type="match status" value="1"/>
</dbReference>
<protein>
    <submittedName>
        <fullName evidence="9">tRNA-i(6)A37 thiotransferase enzyme MiaB</fullName>
    </submittedName>
</protein>
<evidence type="ECO:0000256" key="5">
    <source>
        <dbReference type="ARBA" id="ARBA00023004"/>
    </source>
</evidence>
<dbReference type="Gene3D" id="3.80.30.20">
    <property type="entry name" value="tm_1862 like domain"/>
    <property type="match status" value="1"/>
</dbReference>
<keyword evidence="5" id="KW-0408">Iron</keyword>
<dbReference type="PROSITE" id="PS51918">
    <property type="entry name" value="RADICAL_SAM"/>
    <property type="match status" value="1"/>
</dbReference>
<dbReference type="NCBIfam" id="TIGR00089">
    <property type="entry name" value="MiaB/RimO family radical SAM methylthiotransferase"/>
    <property type="match status" value="1"/>
</dbReference>
<dbReference type="GO" id="GO:0005829">
    <property type="term" value="C:cytosol"/>
    <property type="evidence" value="ECO:0007669"/>
    <property type="project" value="TreeGrafter"/>
</dbReference>
<dbReference type="InterPro" id="IPR007197">
    <property type="entry name" value="rSAM"/>
</dbReference>
<evidence type="ECO:0000313" key="9">
    <source>
        <dbReference type="EMBL" id="EFK97077.1"/>
    </source>
</evidence>
<dbReference type="EMBL" id="ADZX01000357">
    <property type="protein sequence ID" value="EFK97077.1"/>
    <property type="molecule type" value="Genomic_DNA"/>
</dbReference>
<dbReference type="InterPro" id="IPR058240">
    <property type="entry name" value="rSAM_sf"/>
</dbReference>
<evidence type="ECO:0000259" key="7">
    <source>
        <dbReference type="PROSITE" id="PS51449"/>
    </source>
</evidence>
<dbReference type="InterPro" id="IPR020612">
    <property type="entry name" value="Methylthiotransferase_CS"/>
</dbReference>
<dbReference type="PANTHER" id="PTHR43020:SF2">
    <property type="entry name" value="MITOCHONDRIAL TRNA METHYLTHIOTRANSFERASE CDK5RAP1"/>
    <property type="match status" value="1"/>
</dbReference>
<dbReference type="InterPro" id="IPR013848">
    <property type="entry name" value="Methylthiotransferase_N"/>
</dbReference>
<dbReference type="InterPro" id="IPR023404">
    <property type="entry name" value="rSAM_horseshoe"/>
</dbReference>
<dbReference type="PANTHER" id="PTHR43020">
    <property type="entry name" value="CDK5 REGULATORY SUBUNIT-ASSOCIATED PROTEIN 1"/>
    <property type="match status" value="1"/>
</dbReference>
<keyword evidence="3" id="KW-0949">S-adenosyl-L-methionine</keyword>
<evidence type="ECO:0000256" key="6">
    <source>
        <dbReference type="ARBA" id="ARBA00023014"/>
    </source>
</evidence>
<comment type="caution">
    <text evidence="9">The sequence shown here is derived from an EMBL/GenBank/DDBJ whole genome shotgun (WGS) entry which is preliminary data.</text>
</comment>
<dbReference type="SFLD" id="SFLDG01082">
    <property type="entry name" value="B12-binding_domain_containing"/>
    <property type="match status" value="1"/>
</dbReference>
<dbReference type="SFLD" id="SFLDG01061">
    <property type="entry name" value="methylthiotransferase"/>
    <property type="match status" value="1"/>
</dbReference>
<dbReference type="InterPro" id="IPR006638">
    <property type="entry name" value="Elp3/MiaA/NifB-like_rSAM"/>
</dbReference>
<dbReference type="Pfam" id="PF04055">
    <property type="entry name" value="Radical_SAM"/>
    <property type="match status" value="1"/>
</dbReference>
<dbReference type="SMART" id="SM00729">
    <property type="entry name" value="Elp3"/>
    <property type="match status" value="1"/>
</dbReference>
<comment type="cofactor">
    <cofactor evidence="1">
        <name>[4Fe-4S] cluster</name>
        <dbReference type="ChEBI" id="CHEBI:49883"/>
    </cofactor>
</comment>
<dbReference type="Pfam" id="PF00919">
    <property type="entry name" value="UPF0004"/>
    <property type="match status" value="1"/>
</dbReference>
<organism evidence="9">
    <name type="scientific">sediment metagenome</name>
    <dbReference type="NCBI Taxonomy" id="749907"/>
    <lineage>
        <taxon>unclassified sequences</taxon>
        <taxon>metagenomes</taxon>
        <taxon>ecological metagenomes</taxon>
    </lineage>
</organism>
<reference evidence="9" key="1">
    <citation type="submission" date="2010-07" db="EMBL/GenBank/DDBJ databases">
        <authorList>
            <consortium name="CONSOLIDER consortium CSD2007-00005"/>
            <person name="Guazzaroni M.-E."/>
            <person name="Richter M."/>
            <person name="Garcia-Salamanca A."/>
            <person name="Yarza P."/>
            <person name="Ferrer M."/>
        </authorList>
    </citation>
    <scope>NUCLEOTIDE SEQUENCE</scope>
</reference>
<dbReference type="FunFam" id="3.80.30.20:FF:000001">
    <property type="entry name" value="tRNA-2-methylthio-N(6)-dimethylallyladenosine synthase 2"/>
    <property type="match status" value="1"/>
</dbReference>
<gene>
    <name evidence="9" type="primary">miaB</name>
    <name evidence="9" type="ORF">LDC_0896</name>
</gene>
<dbReference type="Gene3D" id="3.40.50.12160">
    <property type="entry name" value="Methylthiotransferase, N-terminal domain"/>
    <property type="match status" value="1"/>
</dbReference>
<sequence length="392" mass="45141">MSTKVFLRSFGCQMNEADSELVRGILSQAGFSVTDNEEDADIVLLNTCAVRDHAVRRVEGYVHDLRHRAKERPLLVGILGCIPTHLKEELIHDKNLNIDFIAGPDSYRRLPELINASQTSNDKISDLELSITENYEGINPQREKGINAWVTIMRGCDNFCAYCVVPYTRGRERSKAPQKVLDEVFNAVNSGFPQVTLLGQNVNSYKYIDWDFAKLLTEVSQVPGLRRVRFVAPHPKDFPVKLLEVMKDHRNICRHIHLPLQAGNDRVLKMMNRNYTQEQFRALVAQMRAYFPKLVLTTDIIVGFPTETDAEFEDTFKIMREIEFDSAFIFKYSERQGTLAAKRYKDDVPPDKKTERIVRLNELQKEISLKKKSWAHWRDPRNYSGGPNHGKI</sequence>
<dbReference type="InterPro" id="IPR005839">
    <property type="entry name" value="Methylthiotransferase"/>
</dbReference>
<evidence type="ECO:0000256" key="1">
    <source>
        <dbReference type="ARBA" id="ARBA00001966"/>
    </source>
</evidence>
<evidence type="ECO:0000259" key="8">
    <source>
        <dbReference type="PROSITE" id="PS51918"/>
    </source>
</evidence>
<feature type="domain" description="MTTase N-terminal" evidence="7">
    <location>
        <begin position="3"/>
        <end position="119"/>
    </location>
</feature>